<evidence type="ECO:0000313" key="1">
    <source>
        <dbReference type="EMBL" id="MCW1916327.1"/>
    </source>
</evidence>
<dbReference type="Proteomes" id="UP001165653">
    <property type="component" value="Unassembled WGS sequence"/>
</dbReference>
<name>A0ABT3G902_9BACT</name>
<evidence type="ECO:0008006" key="3">
    <source>
        <dbReference type="Google" id="ProtNLM"/>
    </source>
</evidence>
<reference evidence="1" key="1">
    <citation type="submission" date="2022-10" db="EMBL/GenBank/DDBJ databases">
        <title>Luteolibacter sp. GHJ8, whole genome shotgun sequencing project.</title>
        <authorList>
            <person name="Zhao G."/>
            <person name="Shen L."/>
        </authorList>
    </citation>
    <scope>NUCLEOTIDE SEQUENCE</scope>
    <source>
        <strain evidence="1">GHJ8</strain>
    </source>
</reference>
<dbReference type="EMBL" id="JAPDDR010000014">
    <property type="protein sequence ID" value="MCW1916327.1"/>
    <property type="molecule type" value="Genomic_DNA"/>
</dbReference>
<organism evidence="1 2">
    <name type="scientific">Luteolibacter rhizosphaerae</name>
    <dbReference type="NCBI Taxonomy" id="2989719"/>
    <lineage>
        <taxon>Bacteria</taxon>
        <taxon>Pseudomonadati</taxon>
        <taxon>Verrucomicrobiota</taxon>
        <taxon>Verrucomicrobiia</taxon>
        <taxon>Verrucomicrobiales</taxon>
        <taxon>Verrucomicrobiaceae</taxon>
        <taxon>Luteolibacter</taxon>
    </lineage>
</organism>
<comment type="caution">
    <text evidence="1">The sequence shown here is derived from an EMBL/GenBank/DDBJ whole genome shotgun (WGS) entry which is preliminary data.</text>
</comment>
<proteinExistence type="predicted"/>
<dbReference type="RefSeq" id="WP_264515901.1">
    <property type="nucleotide sequence ID" value="NZ_JAPDDR010000014.1"/>
</dbReference>
<gene>
    <name evidence="1" type="ORF">OJ996_22250</name>
</gene>
<dbReference type="SUPFAM" id="SSF82171">
    <property type="entry name" value="DPP6 N-terminal domain-like"/>
    <property type="match status" value="1"/>
</dbReference>
<accession>A0ABT3G902</accession>
<keyword evidence="2" id="KW-1185">Reference proteome</keyword>
<sequence length="901" mass="96735">MKPVSLLSRVCLFLALGMPVLRGEAELVKDLNRTPGSFSAEIEWVMPVEHGVVFQMKSMAQGSELWTSDGTPQGTRLLADILPGKLGSYPGQPVRAGNRVGFRTLFPANEEQLWLSDGTEAGTRMIFDTAAEGGSGQIGLLTGTGRGLFYYVAREVPKRSGEVWFSDGTQAGTQLLDRNEDRIGRITEFHSNRAYACFLADDEELWRSDGRAEGTVLLLNVRTVTGGVPLELRVAERRIYFTVQQAGGRIELWGCGMDGDGAERLGSGFWTHVGEIETIGDEVAWIAWNPDSTRTLWYSDGTAGGTGVLELSRRGGLRYFPQGGLTSWRGAMYFTAYHEELPLSHPNAGTGVELWRTDSTAAGTRLVKDVRPGTASSNPAHLMGAGAHLYFQVEGADGISELWRTDGGARGTEKVASLLDRAAALSTGPLVAASGGSFYYAASRGLGENALWRTRPSGRGVQRLSRPEKSTGSAFTVERGSYLELGGGVLAFVNGPGQSVAELWRLGADGGARAVWAPGARVSGPFGFNFETSTNGQAIFSAQPVDDRPGELWASDGSRRGTRLLVRHASYHYLTDFTHSGGVLYYALIHQFDRTKSSLWRTDGTPGGTRQVMAADGSGPSPMWGELVDYQGVLHLMGNDGPATVSLWRSDGSAAGTVKLRESWVGVLGGFASHLGTVGDELCFTLNAGGQPSLWRSDGTAAGTYSWPNPEGGFRAGSIGPAVDLGGVQVFQAAPPAITAALRWYRSDGTTEGTYPMLPGSSGQHAYQYAAPEGHVVVLGGRMIYPGRQERSGEFESELWSSDGTAAGTYRVKDIRPGPLSSPPTELLRVGDVVYFTAETDEHGRELWKSDGTEEGTVLAADVEPGPLGSEPFGLRVMNGRLYFTAYRNETGRELYSVELE</sequence>
<dbReference type="SUPFAM" id="SSF75011">
    <property type="entry name" value="3-carboxy-cis,cis-mucoante lactonizing enzyme"/>
    <property type="match status" value="1"/>
</dbReference>
<protein>
    <recommendedName>
        <fullName evidence="3">ELWxxDGT repeat protein</fullName>
    </recommendedName>
</protein>
<evidence type="ECO:0000313" key="2">
    <source>
        <dbReference type="Proteomes" id="UP001165653"/>
    </source>
</evidence>
<dbReference type="NCBIfam" id="TIGR04534">
    <property type="entry name" value="ELWxxDGT_rpt"/>
    <property type="match status" value="1"/>
</dbReference>
<dbReference type="InterPro" id="IPR030916">
    <property type="entry name" value="ELWxxDGT_rpt"/>
</dbReference>